<accession>A0A419ACG3</accession>
<name>A0A419ACG3_9RHOB</name>
<sequence>MPDPLRPDPLRLVGRHVALSASLLRSYGAALAALWMGGTLFKLILMRAAVEIGFLSRVAGLIALVPVILLQLVVFVAMFVILRDGLPNIRLRRRRRQAREAMAAPEPEGRAPRAGLLAGALLAVLIPFYAYYAGWGLLGNTLRDYSQIFLAAQMERIDFADPEMGPAALEVGGTLWVAVAVAVTWAIRRAAKALHKRTGAGFWPLLVVACEASWVLLGLYVVSGWEAQLVDWLAGLPPPGEWLRQLLPAAWAQIADASVRPVDWAPEFRPWPFLTSLFWYALLPLVWFNLGAIVYGHDLDMMSDATRRLAGRALERWQALPRPVTDFLGHFWTGLVKRWHAVVNGVLLAGSAGVALSVSVIVLWRLADWLGRWAWLGVAELIGPQDHLTWQVLVTPLSLLFGAPGQPQDGLVVSVVQFCILAAGLELAGRAQQARAA</sequence>
<proteinExistence type="predicted"/>
<protein>
    <submittedName>
        <fullName evidence="2">Uncharacterized protein</fullName>
    </submittedName>
</protein>
<evidence type="ECO:0000256" key="1">
    <source>
        <dbReference type="SAM" id="Phobius"/>
    </source>
</evidence>
<dbReference type="OrthoDB" id="3802671at2"/>
<feature type="transmembrane region" description="Helical" evidence="1">
    <location>
        <begin position="167"/>
        <end position="187"/>
    </location>
</feature>
<keyword evidence="1" id="KW-1133">Transmembrane helix</keyword>
<keyword evidence="1" id="KW-0812">Transmembrane</keyword>
<feature type="transmembrane region" description="Helical" evidence="1">
    <location>
        <begin position="58"/>
        <end position="86"/>
    </location>
</feature>
<feature type="transmembrane region" description="Helical" evidence="1">
    <location>
        <begin position="277"/>
        <end position="297"/>
    </location>
</feature>
<dbReference type="AlphaFoldDB" id="A0A419ACG3"/>
<dbReference type="RefSeq" id="WP_119896152.1">
    <property type="nucleotide sequence ID" value="NZ_QNRC01000003.1"/>
</dbReference>
<keyword evidence="3" id="KW-1185">Reference proteome</keyword>
<feature type="transmembrane region" description="Helical" evidence="1">
    <location>
        <begin position="12"/>
        <end position="38"/>
    </location>
</feature>
<feature type="transmembrane region" description="Helical" evidence="1">
    <location>
        <begin position="410"/>
        <end position="428"/>
    </location>
</feature>
<organism evidence="2 3">
    <name type="scientific">Paracoccus siganidrum</name>
    <dbReference type="NCBI Taxonomy" id="1276757"/>
    <lineage>
        <taxon>Bacteria</taxon>
        <taxon>Pseudomonadati</taxon>
        <taxon>Pseudomonadota</taxon>
        <taxon>Alphaproteobacteria</taxon>
        <taxon>Rhodobacterales</taxon>
        <taxon>Paracoccaceae</taxon>
        <taxon>Paracoccus</taxon>
    </lineage>
</organism>
<feature type="transmembrane region" description="Helical" evidence="1">
    <location>
        <begin position="199"/>
        <end position="222"/>
    </location>
</feature>
<evidence type="ECO:0000313" key="2">
    <source>
        <dbReference type="EMBL" id="RJL22626.1"/>
    </source>
</evidence>
<feature type="transmembrane region" description="Helical" evidence="1">
    <location>
        <begin position="346"/>
        <end position="367"/>
    </location>
</feature>
<feature type="transmembrane region" description="Helical" evidence="1">
    <location>
        <begin position="114"/>
        <end position="132"/>
    </location>
</feature>
<dbReference type="Proteomes" id="UP000283587">
    <property type="component" value="Unassembled WGS sequence"/>
</dbReference>
<dbReference type="EMBL" id="QZEW01000001">
    <property type="protein sequence ID" value="RJL22626.1"/>
    <property type="molecule type" value="Genomic_DNA"/>
</dbReference>
<keyword evidence="1" id="KW-0472">Membrane</keyword>
<evidence type="ECO:0000313" key="3">
    <source>
        <dbReference type="Proteomes" id="UP000283587"/>
    </source>
</evidence>
<comment type="caution">
    <text evidence="2">The sequence shown here is derived from an EMBL/GenBank/DDBJ whole genome shotgun (WGS) entry which is preliminary data.</text>
</comment>
<reference evidence="3" key="1">
    <citation type="submission" date="2018-09" db="EMBL/GenBank/DDBJ databases">
        <title>Paracoccus onubensis nov. sp. a moderate halophilic bacterium isolated from Gruta de las Maravillas (Aracena, Spain).</title>
        <authorList>
            <person name="Jurado V."/>
            <person name="Gutierrez-Patricio S."/>
            <person name="Gonzalez-Pimentel J.L."/>
            <person name="Miller A.Z."/>
            <person name="Laiz L."/>
            <person name="Saiz-Jimenez C."/>
        </authorList>
    </citation>
    <scope>NUCLEOTIDE SEQUENCE [LARGE SCALE GENOMIC DNA]</scope>
    <source>
        <strain evidence="3">DSM 26381</strain>
    </source>
</reference>
<gene>
    <name evidence="2" type="ORF">D3P05_00045</name>
</gene>